<keyword evidence="1" id="KW-0175">Coiled coil</keyword>
<accession>A0ABD6S9G8</accession>
<comment type="caution">
    <text evidence="2">The sequence shown here is derived from an EMBL/GenBank/DDBJ whole genome shotgun (WGS) entry which is preliminary data.</text>
</comment>
<feature type="coiled-coil region" evidence="1">
    <location>
        <begin position="140"/>
        <end position="210"/>
    </location>
</feature>
<dbReference type="Proteomes" id="UP000219897">
    <property type="component" value="Unassembled WGS sequence"/>
</dbReference>
<name>A0ABD6S9G8_BACTU</name>
<evidence type="ECO:0000313" key="2">
    <source>
        <dbReference type="EMBL" id="PER55685.1"/>
    </source>
</evidence>
<evidence type="ECO:0000313" key="3">
    <source>
        <dbReference type="Proteomes" id="UP000219897"/>
    </source>
</evidence>
<gene>
    <name evidence="2" type="ORF">CN495_07990</name>
</gene>
<feature type="coiled-coil region" evidence="1">
    <location>
        <begin position="239"/>
        <end position="321"/>
    </location>
</feature>
<organism evidence="2 3">
    <name type="scientific">Bacillus thuringiensis</name>
    <dbReference type="NCBI Taxonomy" id="1428"/>
    <lineage>
        <taxon>Bacteria</taxon>
        <taxon>Bacillati</taxon>
        <taxon>Bacillota</taxon>
        <taxon>Bacilli</taxon>
        <taxon>Bacillales</taxon>
        <taxon>Bacillaceae</taxon>
        <taxon>Bacillus</taxon>
        <taxon>Bacillus cereus group</taxon>
    </lineage>
</organism>
<dbReference type="EMBL" id="NTYF01000023">
    <property type="protein sequence ID" value="PER55685.1"/>
    <property type="molecule type" value="Genomic_DNA"/>
</dbReference>
<proteinExistence type="predicted"/>
<dbReference type="AlphaFoldDB" id="A0ABD6S9G8"/>
<dbReference type="RefSeq" id="WP_098317026.1">
    <property type="nucleotide sequence ID" value="NZ_NTYF01000023.1"/>
</dbReference>
<evidence type="ECO:0008006" key="4">
    <source>
        <dbReference type="Google" id="ProtNLM"/>
    </source>
</evidence>
<evidence type="ECO:0000256" key="1">
    <source>
        <dbReference type="SAM" id="Coils"/>
    </source>
</evidence>
<protein>
    <recommendedName>
        <fullName evidence="4">Chromosome partition protein Smc</fullName>
    </recommendedName>
</protein>
<reference evidence="2 3" key="1">
    <citation type="submission" date="2017-09" db="EMBL/GenBank/DDBJ databases">
        <title>Large-scale bioinformatics analysis of Bacillus genomes uncovers conserved roles of natural products in bacterial physiology.</title>
        <authorList>
            <consortium name="Agbiome Team Llc"/>
            <person name="Bleich R.M."/>
            <person name="Kirk G.J."/>
            <person name="Santa Maria K.C."/>
            <person name="Allen S.E."/>
            <person name="Farag S."/>
            <person name="Shank E.A."/>
            <person name="Bowers A."/>
        </authorList>
    </citation>
    <scope>NUCLEOTIDE SEQUENCE [LARGE SCALE GENOMIC DNA]</scope>
    <source>
        <strain evidence="2 3">AFS005140</strain>
    </source>
</reference>
<sequence length="529" mass="61313">MTQPTKQGYFPDNKPIWLFTDKLSVKQEIEDGLNRTVQLIRTPTEFVENLEVVKSGMFADVSVVITDSLPTEIQLNFSILVRSMKTLTGWRIAEVGLEDSVFEGAKTFGTLKEMIRFAQEDRREGQIRELSTDDKTKELILSLEVDLGSEKKKVKKLEEEKVELTARNKETALKVKDLEGKIKNELLPDVQKYREQYEEVASKVKSLERSVTLEKEKAQSYAREKDMLLGQNKDLEYDKKGLEHLGREQNEEIKQLKRQINGLHRDLKKAEEDALNIARSRVDAESHAKLATELKKEREGVRRLETELEKLKIEFSSKTYELQHKNQEIAELRKGTEVIHSVGMTNIVDNCTLERTNVVYIKVFNELPYHRLAIQMLYEQLAEKVDGRSHLMILKVDEGLDDKYFEGIPIYGNLGDVPPEDGVFRLFPNRAMFTEVDRFARNVGLLVVVDYMQNDQYVVKSNARERYITMVQRSEYIKKFNLKGAPLSLDADSVFDIKWDSRIASSEIQENRHAILRMKVAEWVAKIRY</sequence>